<comment type="caution">
    <text evidence="2">The sequence shown here is derived from an EMBL/GenBank/DDBJ whole genome shotgun (WGS) entry which is preliminary data.</text>
</comment>
<dbReference type="Gene3D" id="3.40.50.1820">
    <property type="entry name" value="alpha/beta hydrolase"/>
    <property type="match status" value="1"/>
</dbReference>
<evidence type="ECO:0000313" key="3">
    <source>
        <dbReference type="Proteomes" id="UP000321893"/>
    </source>
</evidence>
<dbReference type="InterPro" id="IPR050228">
    <property type="entry name" value="Carboxylesterase_BioH"/>
</dbReference>
<feature type="domain" description="AB hydrolase-1" evidence="1">
    <location>
        <begin position="5"/>
        <end position="184"/>
    </location>
</feature>
<sequence length="191" mass="20965">MSRHALDVAELLGDLDVDHVIGIGSSMGAATLFAYGSLFGAGRFAKLVDVDQTPKMIGDDTWQYGFESLTWDSFPTSLKFPMGKAAVHKISDGVFSQMKAAAKAHPYDGQLNYPLLVDHTFQDWRDIVAALGIPLLVVAGKQSPYFNPEFAAVTARMAKHGIAKVIDHSGHLIMAEQPEAFYEAFQKFMRK</sequence>
<evidence type="ECO:0000313" key="2">
    <source>
        <dbReference type="EMBL" id="GEL28862.1"/>
    </source>
</evidence>
<evidence type="ECO:0000259" key="1">
    <source>
        <dbReference type="Pfam" id="PF12697"/>
    </source>
</evidence>
<keyword evidence="3" id="KW-1185">Reference proteome</keyword>
<dbReference type="PANTHER" id="PTHR43194">
    <property type="entry name" value="HYDROLASE ALPHA/BETA FOLD FAMILY"/>
    <property type="match status" value="1"/>
</dbReference>
<dbReference type="Proteomes" id="UP000321893">
    <property type="component" value="Unassembled WGS sequence"/>
</dbReference>
<name>A0A511DVJ9_LENKE</name>
<dbReference type="EMBL" id="BJVK01000024">
    <property type="protein sequence ID" value="GEL28862.1"/>
    <property type="molecule type" value="Genomic_DNA"/>
</dbReference>
<accession>A0A511DVJ9</accession>
<dbReference type="InterPro" id="IPR000073">
    <property type="entry name" value="AB_hydrolase_1"/>
</dbReference>
<dbReference type="SUPFAM" id="SSF53474">
    <property type="entry name" value="alpha/beta-Hydrolases"/>
    <property type="match status" value="1"/>
</dbReference>
<protein>
    <recommendedName>
        <fullName evidence="1">AB hydrolase-1 domain-containing protein</fullName>
    </recommendedName>
</protein>
<dbReference type="Pfam" id="PF12697">
    <property type="entry name" value="Abhydrolase_6"/>
    <property type="match status" value="1"/>
</dbReference>
<organism evidence="2 3">
    <name type="scientific">Lentilactobacillus kefiri</name>
    <name type="common">Lactobacillus kefiri</name>
    <dbReference type="NCBI Taxonomy" id="33962"/>
    <lineage>
        <taxon>Bacteria</taxon>
        <taxon>Bacillati</taxon>
        <taxon>Bacillota</taxon>
        <taxon>Bacilli</taxon>
        <taxon>Lactobacillales</taxon>
        <taxon>Lactobacillaceae</taxon>
        <taxon>Lentilactobacillus</taxon>
    </lineage>
</organism>
<dbReference type="InterPro" id="IPR029058">
    <property type="entry name" value="AB_hydrolase_fold"/>
</dbReference>
<gene>
    <name evidence="2" type="ORF">LKE01_16820</name>
</gene>
<reference evidence="2" key="1">
    <citation type="submission" date="2019-07" db="EMBL/GenBank/DDBJ databases">
        <title>Whole genome shotgun sequence of Lactobacillus kefiri NBRC 15888.</title>
        <authorList>
            <person name="Hosoyama A."/>
            <person name="Uohara A."/>
            <person name="Ohji S."/>
            <person name="Ichikawa N."/>
        </authorList>
    </citation>
    <scope>NUCLEOTIDE SEQUENCE [LARGE SCALE GENOMIC DNA]</scope>
    <source>
        <strain evidence="2">NBRC 15888</strain>
    </source>
</reference>
<dbReference type="AlphaFoldDB" id="A0A511DVJ9"/>
<dbReference type="PANTHER" id="PTHR43194:SF2">
    <property type="entry name" value="PEROXISOMAL MEMBRANE PROTEIN LPX1"/>
    <property type="match status" value="1"/>
</dbReference>
<dbReference type="STRING" id="1423764.FC95_GL000956"/>
<proteinExistence type="predicted"/>